<dbReference type="EMBL" id="JAPHNL010000057">
    <property type="protein sequence ID" value="MCX3059599.1"/>
    <property type="molecule type" value="Genomic_DNA"/>
</dbReference>
<sequence>MSDATAAHRADIATRDALRDQLRAVTGHRLAEVRVTLVRWDEGLRWVVLALTTDPRPPFGHREVPLHGSQHHDIAILLRDTFPAADWSTGQDYDVETGILRTHIVRLPDCLRDDDFRESIASELTESFDRFDRRIGPPRSTRTARHA</sequence>
<name>A0ABT3TRC2_9ACTN</name>
<dbReference type="RefSeq" id="WP_266597534.1">
    <property type="nucleotide sequence ID" value="NZ_JAPHNL010000057.1"/>
</dbReference>
<evidence type="ECO:0008006" key="3">
    <source>
        <dbReference type="Google" id="ProtNLM"/>
    </source>
</evidence>
<protein>
    <recommendedName>
        <fullName evidence="3">YbjN domain-containing protein</fullName>
    </recommendedName>
</protein>
<evidence type="ECO:0000313" key="2">
    <source>
        <dbReference type="Proteomes" id="UP001163064"/>
    </source>
</evidence>
<evidence type="ECO:0000313" key="1">
    <source>
        <dbReference type="EMBL" id="MCX3059599.1"/>
    </source>
</evidence>
<dbReference type="Proteomes" id="UP001163064">
    <property type="component" value="Unassembled WGS sequence"/>
</dbReference>
<reference evidence="1" key="1">
    <citation type="submission" date="2022-10" db="EMBL/GenBank/DDBJ databases">
        <title>Streptomyces beihaiensis sp. nov., a chitin degrading actinobacterium, isolated from shrimp pond soil.</title>
        <authorList>
            <person name="Xie J."/>
            <person name="Shen N."/>
        </authorList>
    </citation>
    <scope>NUCLEOTIDE SEQUENCE</scope>
    <source>
        <strain evidence="1">GXMU-J5</strain>
    </source>
</reference>
<gene>
    <name evidence="1" type="ORF">OFY01_07420</name>
</gene>
<comment type="caution">
    <text evidence="1">The sequence shown here is derived from an EMBL/GenBank/DDBJ whole genome shotgun (WGS) entry which is preliminary data.</text>
</comment>
<accession>A0ABT3TRC2</accession>
<proteinExistence type="predicted"/>
<keyword evidence="2" id="KW-1185">Reference proteome</keyword>
<organism evidence="1 2">
    <name type="scientific">Streptomyces beihaiensis</name>
    <dbReference type="NCBI Taxonomy" id="2984495"/>
    <lineage>
        <taxon>Bacteria</taxon>
        <taxon>Bacillati</taxon>
        <taxon>Actinomycetota</taxon>
        <taxon>Actinomycetes</taxon>
        <taxon>Kitasatosporales</taxon>
        <taxon>Streptomycetaceae</taxon>
        <taxon>Streptomyces</taxon>
    </lineage>
</organism>